<evidence type="ECO:0000256" key="5">
    <source>
        <dbReference type="ARBA" id="ARBA00022927"/>
    </source>
</evidence>
<proteinExistence type="inferred from homology"/>
<keyword evidence="4 9" id="KW-0812">Transmembrane</keyword>
<feature type="region of interest" description="Disordered" evidence="11">
    <location>
        <begin position="79"/>
        <end position="130"/>
    </location>
</feature>
<dbReference type="Proteomes" id="UP001621714">
    <property type="component" value="Unassembled WGS sequence"/>
</dbReference>
<dbReference type="EMBL" id="JBANFI010000003">
    <property type="protein sequence ID" value="MFK7160615.1"/>
    <property type="molecule type" value="Genomic_DNA"/>
</dbReference>
<dbReference type="PANTHER" id="PTHR33162:SF1">
    <property type="entry name" value="SEC-INDEPENDENT PROTEIN TRANSLOCASE PROTEIN TATA, CHLOROPLASTIC"/>
    <property type="match status" value="1"/>
</dbReference>
<keyword evidence="5 9" id="KW-0653">Protein transport</keyword>
<dbReference type="RefSeq" id="WP_405338496.1">
    <property type="nucleotide sequence ID" value="NZ_JBANFI010000003.1"/>
</dbReference>
<keyword evidence="6 9" id="KW-1133">Transmembrane helix</keyword>
<organism evidence="12 13">
    <name type="scientific">Marinospirillum alkalitolerans</name>
    <dbReference type="NCBI Taxonomy" id="3123374"/>
    <lineage>
        <taxon>Bacteria</taxon>
        <taxon>Pseudomonadati</taxon>
        <taxon>Pseudomonadota</taxon>
        <taxon>Gammaproteobacteria</taxon>
        <taxon>Oceanospirillales</taxon>
        <taxon>Oceanospirillaceae</taxon>
        <taxon>Marinospirillum</taxon>
    </lineage>
</organism>
<keyword evidence="2 9" id="KW-0813">Transport</keyword>
<dbReference type="PRINTS" id="PR01506">
    <property type="entry name" value="TATBPROTEIN"/>
</dbReference>
<evidence type="ECO:0000313" key="12">
    <source>
        <dbReference type="EMBL" id="MFK7160615.1"/>
    </source>
</evidence>
<accession>A0ABW8PWG2</accession>
<evidence type="ECO:0000313" key="13">
    <source>
        <dbReference type="Proteomes" id="UP001621714"/>
    </source>
</evidence>
<name>A0ABW8PWG2_9GAMM</name>
<evidence type="ECO:0000256" key="3">
    <source>
        <dbReference type="ARBA" id="ARBA00022475"/>
    </source>
</evidence>
<keyword evidence="7 9" id="KW-0811">Translocation</keyword>
<keyword evidence="3 9" id="KW-1003">Cell membrane</keyword>
<sequence length="130" mass="14157">MFDIGFLELLLVAVVGLLVLGPQRLPQAARTLGLYIGRIKRSVAGIQQEVNQQLQLEEMRQRLAEHEQRVKAGLVQAEQEMVQETAASEALPSTPDSIHHQPPEAPATTEPASDVASTPTQSNVTKDTPQ</sequence>
<dbReference type="Gene3D" id="1.20.5.3310">
    <property type="match status" value="1"/>
</dbReference>
<dbReference type="InterPro" id="IPR018448">
    <property type="entry name" value="TatB"/>
</dbReference>
<evidence type="ECO:0000256" key="8">
    <source>
        <dbReference type="ARBA" id="ARBA00023136"/>
    </source>
</evidence>
<reference evidence="12 13" key="1">
    <citation type="submission" date="2024-02" db="EMBL/GenBank/DDBJ databases">
        <title>Marinospirillum sp. MEB 164 isolated from Lonar lake sediment.</title>
        <authorList>
            <person name="Joshi A."/>
            <person name="Thite S."/>
        </authorList>
    </citation>
    <scope>NUCLEOTIDE SEQUENCE [LARGE SCALE GENOMIC DNA]</scope>
    <source>
        <strain evidence="12 13">MEB164</strain>
    </source>
</reference>
<comment type="caution">
    <text evidence="12">The sequence shown here is derived from an EMBL/GenBank/DDBJ whole genome shotgun (WGS) entry which is preliminary data.</text>
</comment>
<evidence type="ECO:0000256" key="10">
    <source>
        <dbReference type="SAM" id="Coils"/>
    </source>
</evidence>
<evidence type="ECO:0000256" key="1">
    <source>
        <dbReference type="ARBA" id="ARBA00004167"/>
    </source>
</evidence>
<comment type="function">
    <text evidence="9">Part of the twin-arginine translocation (Tat) system that transports large folded proteins containing a characteristic twin-arginine motif in their signal peptide across membranes. Together with TatC, TatB is part of a receptor directly interacting with Tat signal peptides. TatB may form an oligomeric binding site that transiently accommodates folded Tat precursor proteins before their translocation.</text>
</comment>
<dbReference type="NCBIfam" id="TIGR01410">
    <property type="entry name" value="tatB"/>
    <property type="match status" value="1"/>
</dbReference>
<evidence type="ECO:0000256" key="4">
    <source>
        <dbReference type="ARBA" id="ARBA00022692"/>
    </source>
</evidence>
<gene>
    <name evidence="9 12" type="primary">tatB</name>
    <name evidence="12" type="ORF">V6U78_06150</name>
</gene>
<evidence type="ECO:0000256" key="11">
    <source>
        <dbReference type="SAM" id="MobiDB-lite"/>
    </source>
</evidence>
<protein>
    <recommendedName>
        <fullName evidence="9">Sec-independent protein translocase protein TatB</fullName>
    </recommendedName>
</protein>
<comment type="similarity">
    <text evidence="9">Belongs to the TatB family.</text>
</comment>
<feature type="coiled-coil region" evidence="10">
    <location>
        <begin position="49"/>
        <end position="76"/>
    </location>
</feature>
<evidence type="ECO:0000256" key="9">
    <source>
        <dbReference type="HAMAP-Rule" id="MF_00237"/>
    </source>
</evidence>
<keyword evidence="8 9" id="KW-0472">Membrane</keyword>
<dbReference type="InterPro" id="IPR003369">
    <property type="entry name" value="TatA/B/E"/>
</dbReference>
<keyword evidence="13" id="KW-1185">Reference proteome</keyword>
<evidence type="ECO:0000256" key="6">
    <source>
        <dbReference type="ARBA" id="ARBA00022989"/>
    </source>
</evidence>
<feature type="compositionally biased region" description="Polar residues" evidence="11">
    <location>
        <begin position="115"/>
        <end position="130"/>
    </location>
</feature>
<dbReference type="Pfam" id="PF02416">
    <property type="entry name" value="TatA_B_E"/>
    <property type="match status" value="1"/>
</dbReference>
<dbReference type="PANTHER" id="PTHR33162">
    <property type="entry name" value="SEC-INDEPENDENT PROTEIN TRANSLOCASE PROTEIN TATA, CHLOROPLASTIC"/>
    <property type="match status" value="1"/>
</dbReference>
<keyword evidence="10" id="KW-0175">Coiled coil</keyword>
<dbReference type="HAMAP" id="MF_00237">
    <property type="entry name" value="TatB"/>
    <property type="match status" value="1"/>
</dbReference>
<comment type="subcellular location">
    <subcellularLocation>
        <location evidence="9">Cell membrane</location>
        <topology evidence="9">Single-pass membrane protein</topology>
    </subcellularLocation>
    <subcellularLocation>
        <location evidence="1">Membrane</location>
        <topology evidence="1">Single-pass membrane protein</topology>
    </subcellularLocation>
</comment>
<evidence type="ECO:0000256" key="7">
    <source>
        <dbReference type="ARBA" id="ARBA00023010"/>
    </source>
</evidence>
<comment type="subunit">
    <text evidence="9">The Tat system comprises two distinct complexes: a TatABC complex, containing multiple copies of TatA, TatB and TatC subunits, and a separate TatA complex, containing only TatA subunits. Substrates initially bind to the TatABC complex, which probably triggers association of the separate TatA complex to form the active translocon.</text>
</comment>
<evidence type="ECO:0000256" key="2">
    <source>
        <dbReference type="ARBA" id="ARBA00022448"/>
    </source>
</evidence>